<evidence type="ECO:0000256" key="2">
    <source>
        <dbReference type="ARBA" id="ARBA00007543"/>
    </source>
</evidence>
<dbReference type="GO" id="GO:0070069">
    <property type="term" value="C:cytochrome complex"/>
    <property type="evidence" value="ECO:0007669"/>
    <property type="project" value="TreeGrafter"/>
</dbReference>
<evidence type="ECO:0000256" key="1">
    <source>
        <dbReference type="ARBA" id="ARBA00004651"/>
    </source>
</evidence>
<dbReference type="RefSeq" id="WP_121251330.1">
    <property type="nucleotide sequence ID" value="NZ_RBIL01000001.1"/>
</dbReference>
<dbReference type="GO" id="GO:0019646">
    <property type="term" value="P:aerobic electron transport chain"/>
    <property type="evidence" value="ECO:0007669"/>
    <property type="project" value="TreeGrafter"/>
</dbReference>
<feature type="transmembrane region" description="Helical" evidence="7">
    <location>
        <begin position="234"/>
        <end position="255"/>
    </location>
</feature>
<evidence type="ECO:0000256" key="6">
    <source>
        <dbReference type="ARBA" id="ARBA00023136"/>
    </source>
</evidence>
<keyword evidence="4 7" id="KW-0812">Transmembrane</keyword>
<evidence type="ECO:0000256" key="3">
    <source>
        <dbReference type="ARBA" id="ARBA00022475"/>
    </source>
</evidence>
<keyword evidence="9" id="KW-1185">Reference proteome</keyword>
<dbReference type="PANTHER" id="PTHR43141">
    <property type="entry name" value="CYTOCHROME BD2 SUBUNIT II"/>
    <property type="match status" value="1"/>
</dbReference>
<dbReference type="AlphaFoldDB" id="A0A660LHA6"/>
<dbReference type="GO" id="GO:0016682">
    <property type="term" value="F:oxidoreductase activity, acting on diphenols and related substances as donors, oxygen as acceptor"/>
    <property type="evidence" value="ECO:0007669"/>
    <property type="project" value="TreeGrafter"/>
</dbReference>
<protein>
    <submittedName>
        <fullName evidence="8">Cytochrome d ubiquinol oxidase subunit II</fullName>
    </submittedName>
</protein>
<accession>A0A660LHA6</accession>
<feature type="transmembrane region" description="Helical" evidence="7">
    <location>
        <begin position="84"/>
        <end position="103"/>
    </location>
</feature>
<dbReference type="PANTHER" id="PTHR43141:SF4">
    <property type="entry name" value="CYTOCHROME BD2 SUBUNIT II"/>
    <property type="match status" value="1"/>
</dbReference>
<feature type="transmembrane region" description="Helical" evidence="7">
    <location>
        <begin position="6"/>
        <end position="31"/>
    </location>
</feature>
<keyword evidence="5 7" id="KW-1133">Transmembrane helix</keyword>
<gene>
    <name evidence="8" type="ORF">C8N24_3182</name>
</gene>
<dbReference type="GO" id="GO:0009055">
    <property type="term" value="F:electron transfer activity"/>
    <property type="evidence" value="ECO:0007669"/>
    <property type="project" value="TreeGrafter"/>
</dbReference>
<reference evidence="8 9" key="1">
    <citation type="submission" date="2018-10" db="EMBL/GenBank/DDBJ databases">
        <title>Genomic Encyclopedia of Archaeal and Bacterial Type Strains, Phase II (KMG-II): from individual species to whole genera.</title>
        <authorList>
            <person name="Goeker M."/>
        </authorList>
    </citation>
    <scope>NUCLEOTIDE SEQUENCE [LARGE SCALE GENOMIC DNA]</scope>
    <source>
        <strain evidence="8 9">DSM 14954</strain>
    </source>
</reference>
<feature type="transmembrane region" description="Helical" evidence="7">
    <location>
        <begin position="262"/>
        <end position="278"/>
    </location>
</feature>
<evidence type="ECO:0000256" key="4">
    <source>
        <dbReference type="ARBA" id="ARBA00022692"/>
    </source>
</evidence>
<feature type="transmembrane region" description="Helical" evidence="7">
    <location>
        <begin position="160"/>
        <end position="180"/>
    </location>
</feature>
<dbReference type="OrthoDB" id="9776710at2"/>
<dbReference type="InterPro" id="IPR003317">
    <property type="entry name" value="Cyt-d_oxidase_su2"/>
</dbReference>
<dbReference type="EMBL" id="RBIL01000001">
    <property type="protein sequence ID" value="RKQ93320.1"/>
    <property type="molecule type" value="Genomic_DNA"/>
</dbReference>
<comment type="caution">
    <text evidence="8">The sequence shown here is derived from an EMBL/GenBank/DDBJ whole genome shotgun (WGS) entry which is preliminary data.</text>
</comment>
<feature type="transmembrane region" description="Helical" evidence="7">
    <location>
        <begin position="298"/>
        <end position="322"/>
    </location>
</feature>
<dbReference type="GO" id="GO:0005886">
    <property type="term" value="C:plasma membrane"/>
    <property type="evidence" value="ECO:0007669"/>
    <property type="project" value="UniProtKB-SubCell"/>
</dbReference>
<comment type="similarity">
    <text evidence="2">Belongs to the cytochrome ubiquinol oxidase subunit 2 family.</text>
</comment>
<evidence type="ECO:0000256" key="7">
    <source>
        <dbReference type="SAM" id="Phobius"/>
    </source>
</evidence>
<feature type="transmembrane region" description="Helical" evidence="7">
    <location>
        <begin position="115"/>
        <end position="140"/>
    </location>
</feature>
<feature type="transmembrane region" description="Helical" evidence="7">
    <location>
        <begin position="200"/>
        <end position="218"/>
    </location>
</feature>
<evidence type="ECO:0000313" key="9">
    <source>
        <dbReference type="Proteomes" id="UP000278962"/>
    </source>
</evidence>
<name>A0A660LHA6_9ACTN</name>
<evidence type="ECO:0000313" key="8">
    <source>
        <dbReference type="EMBL" id="RKQ93320.1"/>
    </source>
</evidence>
<proteinExistence type="inferred from homology"/>
<organism evidence="8 9">
    <name type="scientific">Solirubrobacter pauli</name>
    <dbReference type="NCBI Taxonomy" id="166793"/>
    <lineage>
        <taxon>Bacteria</taxon>
        <taxon>Bacillati</taxon>
        <taxon>Actinomycetota</taxon>
        <taxon>Thermoleophilia</taxon>
        <taxon>Solirubrobacterales</taxon>
        <taxon>Solirubrobacteraceae</taxon>
        <taxon>Solirubrobacter</taxon>
    </lineage>
</organism>
<dbReference type="Proteomes" id="UP000278962">
    <property type="component" value="Unassembled WGS sequence"/>
</dbReference>
<evidence type="ECO:0000256" key="5">
    <source>
        <dbReference type="ARBA" id="ARBA00022989"/>
    </source>
</evidence>
<keyword evidence="6 7" id="KW-0472">Membrane</keyword>
<sequence length="346" mass="35906">MAEICAALVILGVTAYAVFGSADFGAGFWDLTAGGAERGGRMRGMIQRSMSPVWEANHVWLIFVLVMVWTAFPVAFGSLMSTLSIPLFLAALGVIFRGMAFALRGQAATINEARVLGAVFALSSVLIPFFFGAAIGGVASGRVPVGNAAGDLIDSWLNPTSIAIGVVAILTGAHLAAVFLTGDAKRADLPDMVAAFRKRAIGSGIAAGAVALVSLFVVRSDARDLYDGLTSGDGLVAVLGSALFGLLTIVLVAVGRYGPARFAAAAAVGAMTIGWALAQDPYILPGALTLDDAAASDTTLTALVVSVGLGMLVLVPSLWWLYRLVLRGTLDQEYEPLDQRFRPVDS</sequence>
<keyword evidence="3" id="KW-1003">Cell membrane</keyword>
<comment type="subcellular location">
    <subcellularLocation>
        <location evidence="1">Cell membrane</location>
        <topology evidence="1">Multi-pass membrane protein</topology>
    </subcellularLocation>
</comment>
<dbReference type="Pfam" id="PF02322">
    <property type="entry name" value="Cyt_bd_oxida_II"/>
    <property type="match status" value="1"/>
</dbReference>